<feature type="transmembrane region" description="Helical" evidence="1">
    <location>
        <begin position="47"/>
        <end position="74"/>
    </location>
</feature>
<reference evidence="2 3" key="1">
    <citation type="submission" date="2020-08" db="EMBL/GenBank/DDBJ databases">
        <title>Genomic Encyclopedia of Type Strains, Phase IV (KMG-IV): sequencing the most valuable type-strain genomes for metagenomic binning, comparative biology and taxonomic classification.</title>
        <authorList>
            <person name="Goeker M."/>
        </authorList>
    </citation>
    <scope>NUCLEOTIDE SEQUENCE [LARGE SCALE GENOMIC DNA]</scope>
    <source>
        <strain evidence="2 3">DSM 18233</strain>
    </source>
</reference>
<keyword evidence="1" id="KW-0812">Transmembrane</keyword>
<evidence type="ECO:0000313" key="2">
    <source>
        <dbReference type="EMBL" id="MBB5191740.1"/>
    </source>
</evidence>
<keyword evidence="1" id="KW-1133">Transmembrane helix</keyword>
<name>A0A840RH32_9NEIS</name>
<dbReference type="AlphaFoldDB" id="A0A840RH32"/>
<comment type="caution">
    <text evidence="2">The sequence shown here is derived from an EMBL/GenBank/DDBJ whole genome shotgun (WGS) entry which is preliminary data.</text>
</comment>
<keyword evidence="3" id="KW-1185">Reference proteome</keyword>
<dbReference type="RefSeq" id="WP_184101028.1">
    <property type="nucleotide sequence ID" value="NZ_JACHHN010000004.1"/>
</dbReference>
<evidence type="ECO:0000256" key="1">
    <source>
        <dbReference type="SAM" id="Phobius"/>
    </source>
</evidence>
<proteinExistence type="predicted"/>
<organism evidence="2 3">
    <name type="scientific">Silvimonas terrae</name>
    <dbReference type="NCBI Taxonomy" id="300266"/>
    <lineage>
        <taxon>Bacteria</taxon>
        <taxon>Pseudomonadati</taxon>
        <taxon>Pseudomonadota</taxon>
        <taxon>Betaproteobacteria</taxon>
        <taxon>Neisseriales</taxon>
        <taxon>Chitinibacteraceae</taxon>
        <taxon>Silvimonas</taxon>
    </lineage>
</organism>
<dbReference type="Proteomes" id="UP000543030">
    <property type="component" value="Unassembled WGS sequence"/>
</dbReference>
<protein>
    <submittedName>
        <fullName evidence="2">Uncharacterized protein</fullName>
    </submittedName>
</protein>
<gene>
    <name evidence="2" type="ORF">HNQ50_002470</name>
</gene>
<evidence type="ECO:0000313" key="3">
    <source>
        <dbReference type="Proteomes" id="UP000543030"/>
    </source>
</evidence>
<keyword evidence="1" id="KW-0472">Membrane</keyword>
<accession>A0A840RH32</accession>
<dbReference type="EMBL" id="JACHHN010000004">
    <property type="protein sequence ID" value="MBB5191740.1"/>
    <property type="molecule type" value="Genomic_DNA"/>
</dbReference>
<sequence>MMSDPIIFSLGHTPIRIGHCVVLIRLRNWLNMYIFRSNWLRDLFPNMAILLLIGLCSVLGLAAYMAIVLCVALKA</sequence>